<organism evidence="2 3">
    <name type="scientific">Micromonospora ureilytica</name>
    <dbReference type="NCBI Taxonomy" id="709868"/>
    <lineage>
        <taxon>Bacteria</taxon>
        <taxon>Bacillati</taxon>
        <taxon>Actinomycetota</taxon>
        <taxon>Actinomycetes</taxon>
        <taxon>Micromonosporales</taxon>
        <taxon>Micromonosporaceae</taxon>
        <taxon>Micromonospora</taxon>
    </lineage>
</organism>
<keyword evidence="1" id="KW-1133">Transmembrane helix</keyword>
<gene>
    <name evidence="2" type="ORF">DDE19_11100</name>
</gene>
<sequence length="66" mass="7181">MRNMSNLLPAVLLIGMALAAGAFILSVPPLFRPHEQHQVWITGTLGCLSLVLAVGALYLRHSSTRR</sequence>
<dbReference type="AlphaFoldDB" id="A0A3N9XWM9"/>
<feature type="transmembrane region" description="Helical" evidence="1">
    <location>
        <begin position="38"/>
        <end position="59"/>
    </location>
</feature>
<evidence type="ECO:0000256" key="1">
    <source>
        <dbReference type="SAM" id="Phobius"/>
    </source>
</evidence>
<evidence type="ECO:0008006" key="4">
    <source>
        <dbReference type="Google" id="ProtNLM"/>
    </source>
</evidence>
<proteinExistence type="predicted"/>
<comment type="caution">
    <text evidence="2">The sequence shown here is derived from an EMBL/GenBank/DDBJ whole genome shotgun (WGS) entry which is preliminary data.</text>
</comment>
<keyword evidence="1" id="KW-0812">Transmembrane</keyword>
<reference evidence="2 3" key="1">
    <citation type="submission" date="2018-04" db="EMBL/GenBank/DDBJ databases">
        <title>Micromonosporas from Atacama Desert.</title>
        <authorList>
            <person name="Carro L."/>
            <person name="Klenk H.-P."/>
            <person name="Goodfellow M."/>
        </authorList>
    </citation>
    <scope>NUCLEOTIDE SEQUENCE [LARGE SCALE GENOMIC DNA]</scope>
    <source>
        <strain evidence="2 3">LB19</strain>
    </source>
</reference>
<evidence type="ECO:0000313" key="3">
    <source>
        <dbReference type="Proteomes" id="UP000278981"/>
    </source>
</evidence>
<keyword evidence="1" id="KW-0472">Membrane</keyword>
<protein>
    <recommendedName>
        <fullName evidence="4">DUF2530 domain-containing protein</fullName>
    </recommendedName>
</protein>
<evidence type="ECO:0000313" key="2">
    <source>
        <dbReference type="EMBL" id="RQX17508.1"/>
    </source>
</evidence>
<dbReference type="Proteomes" id="UP000278981">
    <property type="component" value="Unassembled WGS sequence"/>
</dbReference>
<accession>A0A3N9XWM9</accession>
<name>A0A3N9XWM9_9ACTN</name>
<dbReference type="EMBL" id="QDGB01000216">
    <property type="protein sequence ID" value="RQX17508.1"/>
    <property type="molecule type" value="Genomic_DNA"/>
</dbReference>